<reference evidence="1 2" key="1">
    <citation type="submission" date="2022-01" db="EMBL/GenBank/DDBJ databases">
        <title>Mariniradius saccharolyticus sp. nov., isolated from sediment of a river.</title>
        <authorList>
            <person name="Liu H."/>
        </authorList>
    </citation>
    <scope>NUCLEOTIDE SEQUENCE [LARGE SCALE GENOMIC DNA]</scope>
    <source>
        <strain evidence="1 2">RY-2</strain>
    </source>
</reference>
<dbReference type="EMBL" id="JAKEVZ010000003">
    <property type="protein sequence ID" value="MCF1750413.1"/>
    <property type="molecule type" value="Genomic_DNA"/>
</dbReference>
<evidence type="ECO:0000313" key="2">
    <source>
        <dbReference type="Proteomes" id="UP001201449"/>
    </source>
</evidence>
<name>A0ABS9BU07_9BACT</name>
<dbReference type="Proteomes" id="UP001201449">
    <property type="component" value="Unassembled WGS sequence"/>
</dbReference>
<sequence length="124" mass="14046">MIDPDFQPLSYGGEKYQPVLIAKLHYPESQWGEDISLYVTETEEGFAFEAIDFYGNDIVLEPSTSQQPLLIKKMICMIETMKPADENPSGNLELTLLGIPEVVSDFYPGLGDYFFSKRKRLGLD</sequence>
<proteinExistence type="predicted"/>
<evidence type="ECO:0000313" key="1">
    <source>
        <dbReference type="EMBL" id="MCF1750413.1"/>
    </source>
</evidence>
<keyword evidence="2" id="KW-1185">Reference proteome</keyword>
<accession>A0ABS9BU07</accession>
<comment type="caution">
    <text evidence="1">The sequence shown here is derived from an EMBL/GenBank/DDBJ whole genome shotgun (WGS) entry which is preliminary data.</text>
</comment>
<organism evidence="1 2">
    <name type="scientific">Mariniradius sediminis</name>
    <dbReference type="NCBI Taxonomy" id="2909237"/>
    <lineage>
        <taxon>Bacteria</taxon>
        <taxon>Pseudomonadati</taxon>
        <taxon>Bacteroidota</taxon>
        <taxon>Cytophagia</taxon>
        <taxon>Cytophagales</taxon>
        <taxon>Cyclobacteriaceae</taxon>
        <taxon>Mariniradius</taxon>
    </lineage>
</organism>
<gene>
    <name evidence="1" type="ORF">L0U89_04960</name>
</gene>
<protein>
    <submittedName>
        <fullName evidence="1">UDP-glucuronosyltransferase</fullName>
    </submittedName>
</protein>
<dbReference type="RefSeq" id="WP_234860517.1">
    <property type="nucleotide sequence ID" value="NZ_JAKEVZ010000003.1"/>
</dbReference>